<name>A0A364LB88_TALAM</name>
<gene>
    <name evidence="1" type="ORF">BHQ10_009069</name>
</gene>
<dbReference type="OrthoDB" id="192702at2759"/>
<proteinExistence type="predicted"/>
<dbReference type="AlphaFoldDB" id="A0A364LB88"/>
<dbReference type="Proteomes" id="UP000249363">
    <property type="component" value="Unassembled WGS sequence"/>
</dbReference>
<dbReference type="GeneID" id="63798283"/>
<evidence type="ECO:0000313" key="2">
    <source>
        <dbReference type="Proteomes" id="UP000249363"/>
    </source>
</evidence>
<protein>
    <submittedName>
        <fullName evidence="1">Uncharacterized protein</fullName>
    </submittedName>
</protein>
<comment type="caution">
    <text evidence="1">The sequence shown here is derived from an EMBL/GenBank/DDBJ whole genome shotgun (WGS) entry which is preliminary data.</text>
</comment>
<dbReference type="RefSeq" id="XP_040737571.1">
    <property type="nucleotide sequence ID" value="XM_040881944.1"/>
</dbReference>
<accession>A0A364LB88</accession>
<dbReference type="InterPro" id="IPR021276">
    <property type="entry name" value="DUF2855"/>
</dbReference>
<evidence type="ECO:0000313" key="1">
    <source>
        <dbReference type="EMBL" id="RAO73057.1"/>
    </source>
</evidence>
<reference evidence="1 2" key="1">
    <citation type="journal article" date="2017" name="Biotechnol. Biofuels">
        <title>Differential beta-glucosidase expression as a function of carbon source availability in Talaromyces amestolkiae: a genomic and proteomic approach.</title>
        <authorList>
            <person name="de Eugenio L.I."/>
            <person name="Mendez-Liter J.A."/>
            <person name="Nieto-Dominguez M."/>
            <person name="Alonso L."/>
            <person name="Gil-Munoz J."/>
            <person name="Barriuso J."/>
            <person name="Prieto A."/>
            <person name="Martinez M.J."/>
        </authorList>
    </citation>
    <scope>NUCLEOTIDE SEQUENCE [LARGE SCALE GENOMIC DNA]</scope>
    <source>
        <strain evidence="1 2">CIB</strain>
    </source>
</reference>
<sequence length="357" mass="39985">MEIHVVSKDDYSKQAVIPISAAALNQLTDPESVRVRPILISLSSNNLSYAKGGTALHWWDAYPVPTNLVPGASEAASWGIVPAWGYAIVTESTTTQILPGTILWGFWPTADAPVDLKLVLGDLDGHWIEVSGHRKNLMTIYNHYMEVSRKDFPVQLQDTELADFAWAALFRPIWQTGYLLNRFVFPPQNTTPSIEALIHPSGTDLPWTKEDAELSQTLLISLSASGKTARSFAYQIFKRPRENGPTKFLQVTHEPNLIQDVGRRLQSSTPADTISYQKLTYASEEKAAPEWLPEEAPKKVVIIDFGARGRALEEILELLERRYSGTDVKYVILQVGYQQKVIYFTLHANVYFALVNA</sequence>
<dbReference type="EMBL" id="MIKG01000022">
    <property type="protein sequence ID" value="RAO73057.1"/>
    <property type="molecule type" value="Genomic_DNA"/>
</dbReference>
<dbReference type="STRING" id="1196081.A0A364LB88"/>
<dbReference type="Pfam" id="PF11017">
    <property type="entry name" value="DUF2855"/>
    <property type="match status" value="1"/>
</dbReference>
<keyword evidence="2" id="KW-1185">Reference proteome</keyword>
<organism evidence="1 2">
    <name type="scientific">Talaromyces amestolkiae</name>
    <dbReference type="NCBI Taxonomy" id="1196081"/>
    <lineage>
        <taxon>Eukaryota</taxon>
        <taxon>Fungi</taxon>
        <taxon>Dikarya</taxon>
        <taxon>Ascomycota</taxon>
        <taxon>Pezizomycotina</taxon>
        <taxon>Eurotiomycetes</taxon>
        <taxon>Eurotiomycetidae</taxon>
        <taxon>Eurotiales</taxon>
        <taxon>Trichocomaceae</taxon>
        <taxon>Talaromyces</taxon>
        <taxon>Talaromyces sect. Talaromyces</taxon>
    </lineage>
</organism>